<comment type="caution">
    <text evidence="9">The sequence shown here is derived from an EMBL/GenBank/DDBJ whole genome shotgun (WGS) entry which is preliminary data.</text>
</comment>
<dbReference type="Pfam" id="PF02381">
    <property type="entry name" value="MraZ"/>
    <property type="match status" value="2"/>
</dbReference>
<dbReference type="Proteomes" id="UP001302316">
    <property type="component" value="Unassembled WGS sequence"/>
</dbReference>
<name>A0AAP6JDL7_9GAMM</name>
<dbReference type="InterPro" id="IPR020603">
    <property type="entry name" value="MraZ_dom"/>
</dbReference>
<dbReference type="GO" id="GO:0005737">
    <property type="term" value="C:cytoplasm"/>
    <property type="evidence" value="ECO:0007669"/>
    <property type="project" value="UniProtKB-UniRule"/>
</dbReference>
<dbReference type="PROSITE" id="PS51740">
    <property type="entry name" value="SPOVT_ABRB"/>
    <property type="match status" value="2"/>
</dbReference>
<accession>A0AAP6JDL7</accession>
<dbReference type="CDD" id="cd16321">
    <property type="entry name" value="MraZ_C"/>
    <property type="match status" value="1"/>
</dbReference>
<keyword evidence="5 7" id="KW-0238">DNA-binding</keyword>
<keyword evidence="10" id="KW-1185">Reference proteome</keyword>
<comment type="similarity">
    <text evidence="7">Belongs to the MraZ family.</text>
</comment>
<protein>
    <recommendedName>
        <fullName evidence="1 7">Transcriptional regulator MraZ</fullName>
    </recommendedName>
</protein>
<proteinExistence type="inferred from homology"/>
<comment type="subunit">
    <text evidence="7">Forms oligomers.</text>
</comment>
<evidence type="ECO:0000256" key="3">
    <source>
        <dbReference type="ARBA" id="ARBA00022737"/>
    </source>
</evidence>
<dbReference type="PANTHER" id="PTHR34701">
    <property type="entry name" value="TRANSCRIPTIONAL REGULATOR MRAZ"/>
    <property type="match status" value="1"/>
</dbReference>
<dbReference type="InterPro" id="IPR035642">
    <property type="entry name" value="MraZ_N"/>
</dbReference>
<evidence type="ECO:0000256" key="1">
    <source>
        <dbReference type="ARBA" id="ARBA00013860"/>
    </source>
</evidence>
<keyword evidence="2 7" id="KW-0963">Cytoplasm</keyword>
<evidence type="ECO:0000256" key="2">
    <source>
        <dbReference type="ARBA" id="ARBA00022490"/>
    </source>
</evidence>
<gene>
    <name evidence="7 9" type="primary">mraZ</name>
    <name evidence="9" type="ORF">VCB98_03335</name>
</gene>
<dbReference type="PANTHER" id="PTHR34701:SF1">
    <property type="entry name" value="TRANSCRIPTIONAL REGULATOR MRAZ"/>
    <property type="match status" value="1"/>
</dbReference>
<evidence type="ECO:0000256" key="7">
    <source>
        <dbReference type="HAMAP-Rule" id="MF_01008"/>
    </source>
</evidence>
<evidence type="ECO:0000313" key="10">
    <source>
        <dbReference type="Proteomes" id="UP001302316"/>
    </source>
</evidence>
<organism evidence="9 10">
    <name type="scientific">Natronospira elongata</name>
    <dbReference type="NCBI Taxonomy" id="3110268"/>
    <lineage>
        <taxon>Bacteria</taxon>
        <taxon>Pseudomonadati</taxon>
        <taxon>Pseudomonadota</taxon>
        <taxon>Gammaproteobacteria</taxon>
        <taxon>Natronospirales</taxon>
        <taxon>Natronospiraceae</taxon>
        <taxon>Natronospira</taxon>
    </lineage>
</organism>
<reference evidence="9 10" key="1">
    <citation type="submission" date="2023-12" db="EMBL/GenBank/DDBJ databases">
        <title>Whole-genome sequencing of halo(alkali)philic microorganisms from hypersaline lakes.</title>
        <authorList>
            <person name="Sorokin D.Y."/>
            <person name="Merkel A.Y."/>
            <person name="Messina E."/>
            <person name="Yakimov M."/>
        </authorList>
    </citation>
    <scope>NUCLEOTIDE SEQUENCE [LARGE SCALE GENOMIC DNA]</scope>
    <source>
        <strain evidence="9 10">AB-CW1</strain>
    </source>
</reference>
<evidence type="ECO:0000313" key="9">
    <source>
        <dbReference type="EMBL" id="MEA5444848.1"/>
    </source>
</evidence>
<feature type="domain" description="SpoVT-AbrB" evidence="8">
    <location>
        <begin position="80"/>
        <end position="123"/>
    </location>
</feature>
<dbReference type="GO" id="GO:2000143">
    <property type="term" value="P:negative regulation of DNA-templated transcription initiation"/>
    <property type="evidence" value="ECO:0007669"/>
    <property type="project" value="TreeGrafter"/>
</dbReference>
<dbReference type="Gene3D" id="3.40.1550.20">
    <property type="entry name" value="Transcriptional regulator MraZ domain"/>
    <property type="match status" value="1"/>
</dbReference>
<sequence>MFRGVNNIALDTKGRMAIPSRYREHLRAEHEGQLVVTVDRDACLLIYPLSEWEEIERKLNRLPSFNRQARRLQRLLVGHATEVEMDGHGRVLLPGPLREFAGLEKKVVMIGQGNKFELWDEARWKEQREAWMQEELDDENLELPAELESLSL</sequence>
<dbReference type="GO" id="GO:0003700">
    <property type="term" value="F:DNA-binding transcription factor activity"/>
    <property type="evidence" value="ECO:0007669"/>
    <property type="project" value="UniProtKB-UniRule"/>
</dbReference>
<dbReference type="GO" id="GO:0009295">
    <property type="term" value="C:nucleoid"/>
    <property type="evidence" value="ECO:0007669"/>
    <property type="project" value="UniProtKB-SubCell"/>
</dbReference>
<dbReference type="EMBL" id="JAYGII010000004">
    <property type="protein sequence ID" value="MEA5444848.1"/>
    <property type="molecule type" value="Genomic_DNA"/>
</dbReference>
<dbReference type="HAMAP" id="MF_01008">
    <property type="entry name" value="MraZ"/>
    <property type="match status" value="1"/>
</dbReference>
<evidence type="ECO:0000256" key="5">
    <source>
        <dbReference type="ARBA" id="ARBA00023125"/>
    </source>
</evidence>
<keyword evidence="4 7" id="KW-0805">Transcription regulation</keyword>
<dbReference type="InterPro" id="IPR035644">
    <property type="entry name" value="MraZ_C"/>
</dbReference>
<evidence type="ECO:0000256" key="4">
    <source>
        <dbReference type="ARBA" id="ARBA00023015"/>
    </source>
</evidence>
<comment type="subcellular location">
    <subcellularLocation>
        <location evidence="7">Cytoplasm</location>
        <location evidence="7">Nucleoid</location>
    </subcellularLocation>
</comment>
<dbReference type="InterPro" id="IPR038619">
    <property type="entry name" value="MraZ_sf"/>
</dbReference>
<dbReference type="AlphaFoldDB" id="A0AAP6JDL7"/>
<evidence type="ECO:0000256" key="6">
    <source>
        <dbReference type="ARBA" id="ARBA00023163"/>
    </source>
</evidence>
<dbReference type="RefSeq" id="WP_346050475.1">
    <property type="nucleotide sequence ID" value="NZ_JAYGII010000004.1"/>
</dbReference>
<dbReference type="InterPro" id="IPR007159">
    <property type="entry name" value="SpoVT-AbrB_dom"/>
</dbReference>
<evidence type="ECO:0000259" key="8">
    <source>
        <dbReference type="PROSITE" id="PS51740"/>
    </source>
</evidence>
<dbReference type="InterPro" id="IPR037914">
    <property type="entry name" value="SpoVT-AbrB_sf"/>
</dbReference>
<keyword evidence="6 7" id="KW-0804">Transcription</keyword>
<dbReference type="CDD" id="cd16320">
    <property type="entry name" value="MraZ_N"/>
    <property type="match status" value="1"/>
</dbReference>
<keyword evidence="3" id="KW-0677">Repeat</keyword>
<dbReference type="GO" id="GO:0000976">
    <property type="term" value="F:transcription cis-regulatory region binding"/>
    <property type="evidence" value="ECO:0007669"/>
    <property type="project" value="TreeGrafter"/>
</dbReference>
<dbReference type="InterPro" id="IPR003444">
    <property type="entry name" value="MraZ"/>
</dbReference>
<feature type="domain" description="SpoVT-AbrB" evidence="8">
    <location>
        <begin position="5"/>
        <end position="51"/>
    </location>
</feature>
<dbReference type="SUPFAM" id="SSF89447">
    <property type="entry name" value="AbrB/MazE/MraZ-like"/>
    <property type="match status" value="1"/>
</dbReference>
<dbReference type="NCBIfam" id="TIGR00242">
    <property type="entry name" value="division/cell wall cluster transcriptional repressor MraZ"/>
    <property type="match status" value="1"/>
</dbReference>